<sequence>MARSRWKMMFSQPGIKITALSMMSFLGVFSVGSMALAASPPTPPGSNFSLTKFSATPSGSSTTYTLTLTVAQTSADGSDFGTGANSTQTEVHAFPPTIYLVLRTANGNIVDNTATSPLAATLISSTPATGITYDKNETGSVYATAQYRVTMPQNTASSDTLEIYPYTAAPGSAFSNTQYVFRMGASNDASFADDIVSGVTTVGTLPVGQLPEVPYAAGLPALGLAVVLMSWWSRQRYAKVSKIS</sequence>
<keyword evidence="1" id="KW-1133">Transmembrane helix</keyword>
<name>A0A1W1WCR4_SULTA</name>
<dbReference type="RefSeq" id="WP_084661169.1">
    <property type="nucleotide sequence ID" value="NZ_FWWY01000001.1"/>
</dbReference>
<keyword evidence="3" id="KW-1185">Reference proteome</keyword>
<accession>A0A1W1WCR4</accession>
<gene>
    <name evidence="2" type="ORF">SAMN00768000_1443</name>
</gene>
<dbReference type="EMBL" id="FWWY01000001">
    <property type="protein sequence ID" value="SMC04067.1"/>
    <property type="molecule type" value="Genomic_DNA"/>
</dbReference>
<evidence type="ECO:0000256" key="1">
    <source>
        <dbReference type="SAM" id="Phobius"/>
    </source>
</evidence>
<evidence type="ECO:0000313" key="3">
    <source>
        <dbReference type="Proteomes" id="UP000192660"/>
    </source>
</evidence>
<evidence type="ECO:0000313" key="2">
    <source>
        <dbReference type="EMBL" id="SMC04067.1"/>
    </source>
</evidence>
<reference evidence="3" key="1">
    <citation type="submission" date="2017-04" db="EMBL/GenBank/DDBJ databases">
        <authorList>
            <person name="Varghese N."/>
            <person name="Submissions S."/>
        </authorList>
    </citation>
    <scope>NUCLEOTIDE SEQUENCE [LARGE SCALE GENOMIC DNA]</scope>
    <source>
        <strain evidence="3">DSM 9293</strain>
    </source>
</reference>
<keyword evidence="1" id="KW-0812">Transmembrane</keyword>
<dbReference type="AlphaFoldDB" id="A0A1W1WCR4"/>
<protein>
    <submittedName>
        <fullName evidence="2">Uncharacterized protein</fullName>
    </submittedName>
</protein>
<proteinExistence type="predicted"/>
<dbReference type="Proteomes" id="UP000192660">
    <property type="component" value="Unassembled WGS sequence"/>
</dbReference>
<keyword evidence="1" id="KW-0472">Membrane</keyword>
<feature type="transmembrane region" description="Helical" evidence="1">
    <location>
        <begin position="213"/>
        <end position="232"/>
    </location>
</feature>
<organism evidence="2 3">
    <name type="scientific">Sulfobacillus thermosulfidooxidans (strain DSM 9293 / VKM B-1269 / AT-1)</name>
    <dbReference type="NCBI Taxonomy" id="929705"/>
    <lineage>
        <taxon>Bacteria</taxon>
        <taxon>Bacillati</taxon>
        <taxon>Bacillota</taxon>
        <taxon>Clostridia</taxon>
        <taxon>Eubacteriales</taxon>
        <taxon>Clostridiales Family XVII. Incertae Sedis</taxon>
        <taxon>Sulfobacillus</taxon>
    </lineage>
</organism>